<keyword evidence="4" id="KW-1185">Reference proteome</keyword>
<sequence length="307" mass="33739">MYVCLSYNPTFGLGCCILAVVFACAFSIIFPLIGPPVVLLLILSLVAHRYLVGYVFARASVGQTGGLLHIWLLRRFGTLVALQPLLFGLVVLSRRQWVLGGILLGTALAIVVCVEAYTHYKTRLAPRGKLAATTRDALNRFQETARRRGARPRSAKEEEITSNSSAPGARRPRTSMASILDMISLTLAIMPSSTRRRGPVPLDTEGMDDLVSTERAARTRPGALPRVAFKDRAEETAGMLYPPELLAPTPIIWLPNDPNGVGRSEAYDLTRYHGLEVTLDYINERRHSTDSQSRRRSSLGQAQSPTP</sequence>
<keyword evidence="2" id="KW-0472">Membrane</keyword>
<feature type="transmembrane region" description="Helical" evidence="2">
    <location>
        <begin position="12"/>
        <end position="33"/>
    </location>
</feature>
<name>A0A0C3ML07_9AGAM</name>
<dbReference type="Proteomes" id="UP000054248">
    <property type="component" value="Unassembled WGS sequence"/>
</dbReference>
<evidence type="ECO:0000256" key="1">
    <source>
        <dbReference type="SAM" id="MobiDB-lite"/>
    </source>
</evidence>
<keyword evidence="2" id="KW-1133">Transmembrane helix</keyword>
<keyword evidence="2" id="KW-0812">Transmembrane</keyword>
<evidence type="ECO:0000256" key="2">
    <source>
        <dbReference type="SAM" id="Phobius"/>
    </source>
</evidence>
<accession>A0A0C3ML07</accession>
<dbReference type="EMBL" id="KN822943">
    <property type="protein sequence ID" value="KIO34387.1"/>
    <property type="molecule type" value="Genomic_DNA"/>
</dbReference>
<feature type="region of interest" description="Disordered" evidence="1">
    <location>
        <begin position="284"/>
        <end position="307"/>
    </location>
</feature>
<feature type="compositionally biased region" description="Polar residues" evidence="1">
    <location>
        <begin position="298"/>
        <end position="307"/>
    </location>
</feature>
<feature type="transmembrane region" description="Helical" evidence="2">
    <location>
        <begin position="97"/>
        <end position="117"/>
    </location>
</feature>
<dbReference type="STRING" id="1051891.A0A0C3ML07"/>
<gene>
    <name evidence="3" type="ORF">M407DRAFT_16915</name>
</gene>
<feature type="compositionally biased region" description="Basic and acidic residues" evidence="1">
    <location>
        <begin position="284"/>
        <end position="293"/>
    </location>
</feature>
<dbReference type="HOGENOM" id="CLU_906707_0_0_1"/>
<feature type="transmembrane region" description="Helical" evidence="2">
    <location>
        <begin position="71"/>
        <end position="91"/>
    </location>
</feature>
<reference evidence="4" key="2">
    <citation type="submission" date="2015-01" db="EMBL/GenBank/DDBJ databases">
        <title>Evolutionary Origins and Diversification of the Mycorrhizal Mutualists.</title>
        <authorList>
            <consortium name="DOE Joint Genome Institute"/>
            <consortium name="Mycorrhizal Genomics Consortium"/>
            <person name="Kohler A."/>
            <person name="Kuo A."/>
            <person name="Nagy L.G."/>
            <person name="Floudas D."/>
            <person name="Copeland A."/>
            <person name="Barry K.W."/>
            <person name="Cichocki N."/>
            <person name="Veneault-Fourrey C."/>
            <person name="LaButti K."/>
            <person name="Lindquist E.A."/>
            <person name="Lipzen A."/>
            <person name="Lundell T."/>
            <person name="Morin E."/>
            <person name="Murat C."/>
            <person name="Riley R."/>
            <person name="Ohm R."/>
            <person name="Sun H."/>
            <person name="Tunlid A."/>
            <person name="Henrissat B."/>
            <person name="Grigoriev I.V."/>
            <person name="Hibbett D.S."/>
            <person name="Martin F."/>
        </authorList>
    </citation>
    <scope>NUCLEOTIDE SEQUENCE [LARGE SCALE GENOMIC DNA]</scope>
    <source>
        <strain evidence="4">MUT 4182</strain>
    </source>
</reference>
<feature type="transmembrane region" description="Helical" evidence="2">
    <location>
        <begin position="39"/>
        <end position="59"/>
    </location>
</feature>
<dbReference type="OrthoDB" id="2591106at2759"/>
<evidence type="ECO:0000313" key="4">
    <source>
        <dbReference type="Proteomes" id="UP000054248"/>
    </source>
</evidence>
<reference evidence="3 4" key="1">
    <citation type="submission" date="2014-04" db="EMBL/GenBank/DDBJ databases">
        <authorList>
            <consortium name="DOE Joint Genome Institute"/>
            <person name="Kuo A."/>
            <person name="Girlanda M."/>
            <person name="Perotto S."/>
            <person name="Kohler A."/>
            <person name="Nagy L.G."/>
            <person name="Floudas D."/>
            <person name="Copeland A."/>
            <person name="Barry K.W."/>
            <person name="Cichocki N."/>
            <person name="Veneault-Fourrey C."/>
            <person name="LaButti K."/>
            <person name="Lindquist E.A."/>
            <person name="Lipzen A."/>
            <person name="Lundell T."/>
            <person name="Morin E."/>
            <person name="Murat C."/>
            <person name="Sun H."/>
            <person name="Tunlid A."/>
            <person name="Henrissat B."/>
            <person name="Grigoriev I.V."/>
            <person name="Hibbett D.S."/>
            <person name="Martin F."/>
            <person name="Nordberg H.P."/>
            <person name="Cantor M.N."/>
            <person name="Hua S.X."/>
        </authorList>
    </citation>
    <scope>NUCLEOTIDE SEQUENCE [LARGE SCALE GENOMIC DNA]</scope>
    <source>
        <strain evidence="3 4">MUT 4182</strain>
    </source>
</reference>
<dbReference type="AlphaFoldDB" id="A0A0C3ML07"/>
<evidence type="ECO:0000313" key="3">
    <source>
        <dbReference type="EMBL" id="KIO34387.1"/>
    </source>
</evidence>
<protein>
    <recommendedName>
        <fullName evidence="5">CSC1/OSCA1-like 7TM region domain-containing protein</fullName>
    </recommendedName>
</protein>
<organism evidence="3 4">
    <name type="scientific">Tulasnella calospora MUT 4182</name>
    <dbReference type="NCBI Taxonomy" id="1051891"/>
    <lineage>
        <taxon>Eukaryota</taxon>
        <taxon>Fungi</taxon>
        <taxon>Dikarya</taxon>
        <taxon>Basidiomycota</taxon>
        <taxon>Agaricomycotina</taxon>
        <taxon>Agaricomycetes</taxon>
        <taxon>Cantharellales</taxon>
        <taxon>Tulasnellaceae</taxon>
        <taxon>Tulasnella</taxon>
    </lineage>
</organism>
<feature type="region of interest" description="Disordered" evidence="1">
    <location>
        <begin position="142"/>
        <end position="172"/>
    </location>
</feature>
<evidence type="ECO:0008006" key="5">
    <source>
        <dbReference type="Google" id="ProtNLM"/>
    </source>
</evidence>
<proteinExistence type="predicted"/>